<feature type="region of interest" description="Disordered" evidence="1">
    <location>
        <begin position="44"/>
        <end position="69"/>
    </location>
</feature>
<organism evidence="2">
    <name type="scientific">Golovinomyces orontii</name>
    <dbReference type="NCBI Taxonomy" id="62715"/>
    <lineage>
        <taxon>Eukaryota</taxon>
        <taxon>Fungi</taxon>
        <taxon>Dikarya</taxon>
        <taxon>Ascomycota</taxon>
        <taxon>Pezizomycotina</taxon>
        <taxon>Leotiomycetes</taxon>
        <taxon>Erysiphales</taxon>
        <taxon>Erysiphaceae</taxon>
        <taxon>Golovinomyces</taxon>
    </lineage>
</organism>
<feature type="compositionally biased region" description="Basic residues" evidence="1">
    <location>
        <begin position="54"/>
        <end position="65"/>
    </location>
</feature>
<reference evidence="2" key="1">
    <citation type="journal article" date="2014" name="Cell Host Microbe">
        <title>Convergent targeting of a common host protein-network by pathogen effectors from three kingdoms of life.</title>
        <authorList>
            <person name="Wessling R."/>
            <person name="Epple P.M."/>
            <person name="Altmann S."/>
            <person name="He Y."/>
            <person name="Yang L."/>
            <person name="McDonald N."/>
            <person name="Wiley K."/>
            <person name="Bader K.C."/>
            <person name="Glaesser C."/>
            <person name="Mukhtar M.S."/>
            <person name="Haigis S."/>
            <person name="Ghamsari L."/>
            <person name="Stephens A.E."/>
            <person name="Ecker J.R."/>
            <person name="Vidal M."/>
            <person name="Jones J.D.G."/>
            <person name="Mayer K.F.X."/>
            <person name="Ver Loren van Themaat E."/>
            <person name="Schulze-Lefert P."/>
            <person name="Dangl J.L."/>
            <person name="Panstruga R."/>
            <person name="Braun P."/>
        </authorList>
    </citation>
    <scope>NUCLEOTIDE SEQUENCE</scope>
</reference>
<gene>
    <name evidence="2" type="primary">OEC29</name>
</gene>
<accession>A0A088QD37</accession>
<name>A0A088QD37_9PEZI</name>
<feature type="non-terminal residue" evidence="2">
    <location>
        <position position="1"/>
    </location>
</feature>
<evidence type="ECO:0000313" key="2">
    <source>
        <dbReference type="EMBL" id="AIN81185.1"/>
    </source>
</evidence>
<sequence length="129" mass="15182">MEDRFFWSLKNRVQCGRKEKFEPAEVNEYARKGCRDIIAHEDSLSHVNSPQHRFPSRRKKRKLPKPYKGPHFTAINESLYVVKITRNNFINLTKYAVIFSWSRNSNFCKTRGVQYSPGLRGGNFLCVEL</sequence>
<evidence type="ECO:0000256" key="1">
    <source>
        <dbReference type="SAM" id="MobiDB-lite"/>
    </source>
</evidence>
<proteinExistence type="evidence at transcript level"/>
<protein>
    <submittedName>
        <fullName evidence="2">Effector protein OEC29</fullName>
    </submittedName>
</protein>
<dbReference type="EMBL" id="KM220842">
    <property type="protein sequence ID" value="AIN81185.1"/>
    <property type="molecule type" value="mRNA"/>
</dbReference>
<dbReference type="AlphaFoldDB" id="A0A088QD37"/>